<reference evidence="2 3" key="1">
    <citation type="submission" date="2014-04" db="EMBL/GenBank/DDBJ databases">
        <authorList>
            <consortium name="DOE Joint Genome Institute"/>
            <person name="Kuo A."/>
            <person name="Kohler A."/>
            <person name="Nagy L.G."/>
            <person name="Floudas D."/>
            <person name="Copeland A."/>
            <person name="Barry K.W."/>
            <person name="Cichocki N."/>
            <person name="Veneault-Fourrey C."/>
            <person name="LaButti K."/>
            <person name="Lindquist E.A."/>
            <person name="Lipzen A."/>
            <person name="Lundell T."/>
            <person name="Morin E."/>
            <person name="Murat C."/>
            <person name="Sun H."/>
            <person name="Tunlid A."/>
            <person name="Henrissat B."/>
            <person name="Grigoriev I.V."/>
            <person name="Hibbett D.S."/>
            <person name="Martin F."/>
            <person name="Nordberg H.P."/>
            <person name="Cantor M.N."/>
            <person name="Hua S.X."/>
        </authorList>
    </citation>
    <scope>NUCLEOTIDE SEQUENCE [LARGE SCALE GENOMIC DNA]</scope>
    <source>
        <strain evidence="2 3">Foug A</strain>
    </source>
</reference>
<feature type="compositionally biased region" description="Basic residues" evidence="1">
    <location>
        <begin position="611"/>
        <end position="623"/>
    </location>
</feature>
<feature type="compositionally biased region" description="Basic and acidic residues" evidence="1">
    <location>
        <begin position="73"/>
        <end position="91"/>
    </location>
</feature>
<accession>A0A0C3EQF7</accession>
<feature type="compositionally biased region" description="Low complexity" evidence="1">
    <location>
        <begin position="145"/>
        <end position="165"/>
    </location>
</feature>
<evidence type="ECO:0000256" key="1">
    <source>
        <dbReference type="SAM" id="MobiDB-lite"/>
    </source>
</evidence>
<feature type="region of interest" description="Disordered" evidence="1">
    <location>
        <begin position="300"/>
        <end position="324"/>
    </location>
</feature>
<dbReference type="InParanoid" id="A0A0C3EQF7"/>
<proteinExistence type="predicted"/>
<reference evidence="3" key="2">
    <citation type="submission" date="2015-01" db="EMBL/GenBank/DDBJ databases">
        <title>Evolutionary Origins and Diversification of the Mycorrhizal Mutualists.</title>
        <authorList>
            <consortium name="DOE Joint Genome Institute"/>
            <consortium name="Mycorrhizal Genomics Consortium"/>
            <person name="Kohler A."/>
            <person name="Kuo A."/>
            <person name="Nagy L.G."/>
            <person name="Floudas D."/>
            <person name="Copeland A."/>
            <person name="Barry K.W."/>
            <person name="Cichocki N."/>
            <person name="Veneault-Fourrey C."/>
            <person name="LaButti K."/>
            <person name="Lindquist E.A."/>
            <person name="Lipzen A."/>
            <person name="Lundell T."/>
            <person name="Morin E."/>
            <person name="Murat C."/>
            <person name="Riley R."/>
            <person name="Ohm R."/>
            <person name="Sun H."/>
            <person name="Tunlid A."/>
            <person name="Henrissat B."/>
            <person name="Grigoriev I.V."/>
            <person name="Hibbett D.S."/>
            <person name="Martin F."/>
        </authorList>
    </citation>
    <scope>NUCLEOTIDE SEQUENCE [LARGE SCALE GENOMIC DNA]</scope>
    <source>
        <strain evidence="3">Foug A</strain>
    </source>
</reference>
<feature type="region of interest" description="Disordered" evidence="1">
    <location>
        <begin position="571"/>
        <end position="623"/>
    </location>
</feature>
<dbReference type="HOGENOM" id="CLU_380846_0_0_1"/>
<name>A0A0C3EQF7_9AGAM</name>
<feature type="compositionally biased region" description="Polar residues" evidence="1">
    <location>
        <begin position="166"/>
        <end position="175"/>
    </location>
</feature>
<dbReference type="EMBL" id="KN822005">
    <property type="protein sequence ID" value="KIM70389.1"/>
    <property type="molecule type" value="Genomic_DNA"/>
</dbReference>
<organism evidence="2 3">
    <name type="scientific">Scleroderma citrinum Foug A</name>
    <dbReference type="NCBI Taxonomy" id="1036808"/>
    <lineage>
        <taxon>Eukaryota</taxon>
        <taxon>Fungi</taxon>
        <taxon>Dikarya</taxon>
        <taxon>Basidiomycota</taxon>
        <taxon>Agaricomycotina</taxon>
        <taxon>Agaricomycetes</taxon>
        <taxon>Agaricomycetidae</taxon>
        <taxon>Boletales</taxon>
        <taxon>Sclerodermatineae</taxon>
        <taxon>Sclerodermataceae</taxon>
        <taxon>Scleroderma</taxon>
    </lineage>
</organism>
<evidence type="ECO:0000313" key="2">
    <source>
        <dbReference type="EMBL" id="KIM70389.1"/>
    </source>
</evidence>
<dbReference type="OrthoDB" id="2684446at2759"/>
<gene>
    <name evidence="2" type="ORF">SCLCIDRAFT_528932</name>
</gene>
<feature type="region of interest" description="Disordered" evidence="1">
    <location>
        <begin position="26"/>
        <end position="107"/>
    </location>
</feature>
<feature type="compositionally biased region" description="Pro residues" evidence="1">
    <location>
        <begin position="37"/>
        <end position="51"/>
    </location>
</feature>
<feature type="region of interest" description="Disordered" evidence="1">
    <location>
        <begin position="144"/>
        <end position="240"/>
    </location>
</feature>
<keyword evidence="3" id="KW-1185">Reference proteome</keyword>
<evidence type="ECO:0000313" key="3">
    <source>
        <dbReference type="Proteomes" id="UP000053989"/>
    </source>
</evidence>
<sequence>MAWGAFYRPSDASFVGEHIANVYPSARLPPWSNRYPPSRPPSPPPPPPKKPIPQFRRPLAQTVFNDPAFSSDPRSHPHFDVADARSYKDLPPRPPRRSPSMYDPAAQENITWPAPAVLPHHPMTVDRRLSPLALSVSLEHEPILTSSGSSTVSSATSNSSSPTQTPGIHTTSPVSRTMPHSFRPTPYAKFPPSAPAQAPDENRPRMPYTMSTPDVRPPRPPPPPPRVSSAPDLPVTRKRSDKIKNFVRRLTKRDNLDRIDELDETDPFGLGFHHSGPYEAITNNLAKLGPLDSAADDLTGRMNPSKRKVNRASAPPPGRAAINDQSSLPADIFAEADNTSNESSAHNVQVERVPIPGRRYCDPAASNIRPDHIGTQILRDQPLGSYPPDNRDFPSQPALRVHYFGDTIPHVPGVAPSHMNSVSAPYVPNGGIQTGFPPNYREPGWHTPSPPPPSDIPHLISQPGRPLGDSPPRQAPPHRSARSLDIPRIHNGQTANSDSKPPRVQHLPRRLVMPAPLQPQSQSQPPPAPPRQLRYAFPNVDDQVHVGRRTVDVTTEMPGVNRGRKLLRKRSASLSGLPVQPSIPRSGGSLMMRKNPSITALEGERTQQGTGRRRRLSKRRVDI</sequence>
<feature type="region of interest" description="Disordered" evidence="1">
    <location>
        <begin position="433"/>
        <end position="505"/>
    </location>
</feature>
<dbReference type="AlphaFoldDB" id="A0A0C3EQF7"/>
<protein>
    <submittedName>
        <fullName evidence="2">Uncharacterized protein</fullName>
    </submittedName>
</protein>
<dbReference type="STRING" id="1036808.A0A0C3EQF7"/>
<dbReference type="Proteomes" id="UP000053989">
    <property type="component" value="Unassembled WGS sequence"/>
</dbReference>